<dbReference type="PANTHER" id="PTHR38674">
    <property type="entry name" value="ALKANE 1-MONOOXYGENASE 1"/>
    <property type="match status" value="1"/>
</dbReference>
<evidence type="ECO:0000256" key="4">
    <source>
        <dbReference type="ARBA" id="ARBA00022519"/>
    </source>
</evidence>
<keyword evidence="5 12" id="KW-0812">Transmembrane</keyword>
<keyword evidence="15" id="KW-1185">Reference proteome</keyword>
<keyword evidence="8" id="KW-0560">Oxidoreductase</keyword>
<keyword evidence="10" id="KW-0503">Monooxygenase</keyword>
<comment type="subcellular location">
    <subcellularLocation>
        <location evidence="1">Cell inner membrane</location>
        <topology evidence="1">Multi-pass membrane protein</topology>
    </subcellularLocation>
</comment>
<keyword evidence="3" id="KW-1003">Cell membrane</keyword>
<evidence type="ECO:0000259" key="13">
    <source>
        <dbReference type="Pfam" id="PF00487"/>
    </source>
</evidence>
<evidence type="ECO:0000313" key="15">
    <source>
        <dbReference type="Proteomes" id="UP001379945"/>
    </source>
</evidence>
<name>A0ABU9C4Q2_9BURK</name>
<keyword evidence="4" id="KW-0997">Cell inner membrane</keyword>
<reference evidence="14 15" key="1">
    <citation type="submission" date="2024-04" db="EMBL/GenBank/DDBJ databases">
        <title>Novel species of the genus Ideonella isolated from streams.</title>
        <authorList>
            <person name="Lu H."/>
        </authorList>
    </citation>
    <scope>NUCLEOTIDE SEQUENCE [LARGE SCALE GENOMIC DNA]</scope>
    <source>
        <strain evidence="14 15">LYT19W</strain>
    </source>
</reference>
<accession>A0ABU9C4Q2</accession>
<keyword evidence="9" id="KW-0408">Iron</keyword>
<dbReference type="InterPro" id="IPR005804">
    <property type="entry name" value="FA_desaturase_dom"/>
</dbReference>
<evidence type="ECO:0000256" key="7">
    <source>
        <dbReference type="ARBA" id="ARBA00022989"/>
    </source>
</evidence>
<dbReference type="Pfam" id="PF00487">
    <property type="entry name" value="FA_desaturase"/>
    <property type="match status" value="1"/>
</dbReference>
<evidence type="ECO:0000256" key="6">
    <source>
        <dbReference type="ARBA" id="ARBA00022723"/>
    </source>
</evidence>
<organism evidence="14 15">
    <name type="scientific">Ideonella margarita</name>
    <dbReference type="NCBI Taxonomy" id="2984191"/>
    <lineage>
        <taxon>Bacteria</taxon>
        <taxon>Pseudomonadati</taxon>
        <taxon>Pseudomonadota</taxon>
        <taxon>Betaproteobacteria</taxon>
        <taxon>Burkholderiales</taxon>
        <taxon>Sphaerotilaceae</taxon>
        <taxon>Ideonella</taxon>
    </lineage>
</organism>
<evidence type="ECO:0000313" key="14">
    <source>
        <dbReference type="EMBL" id="MEK8046872.1"/>
    </source>
</evidence>
<keyword evidence="11 12" id="KW-0472">Membrane</keyword>
<dbReference type="InterPro" id="IPR033885">
    <property type="entry name" value="AlkB/XylM"/>
</dbReference>
<dbReference type="CDD" id="cd03512">
    <property type="entry name" value="Alkane-hydroxylase"/>
    <property type="match status" value="1"/>
</dbReference>
<keyword evidence="7 12" id="KW-1133">Transmembrane helix</keyword>
<keyword evidence="6" id="KW-0479">Metal-binding</keyword>
<evidence type="ECO:0000256" key="12">
    <source>
        <dbReference type="SAM" id="Phobius"/>
    </source>
</evidence>
<feature type="transmembrane region" description="Helical" evidence="12">
    <location>
        <begin position="124"/>
        <end position="144"/>
    </location>
</feature>
<comment type="caution">
    <text evidence="14">The sequence shown here is derived from an EMBL/GenBank/DDBJ whole genome shotgun (WGS) entry which is preliminary data.</text>
</comment>
<evidence type="ECO:0000256" key="8">
    <source>
        <dbReference type="ARBA" id="ARBA00023002"/>
    </source>
</evidence>
<feature type="domain" description="Fatty acid desaturase" evidence="13">
    <location>
        <begin position="126"/>
        <end position="336"/>
    </location>
</feature>
<feature type="transmembrane region" description="Helical" evidence="12">
    <location>
        <begin position="54"/>
        <end position="74"/>
    </location>
</feature>
<proteinExistence type="inferred from homology"/>
<evidence type="ECO:0000256" key="5">
    <source>
        <dbReference type="ARBA" id="ARBA00022692"/>
    </source>
</evidence>
<protein>
    <submittedName>
        <fullName evidence="14">Alkane 1-monooxygenase</fullName>
    </submittedName>
</protein>
<feature type="transmembrane region" description="Helical" evidence="12">
    <location>
        <begin position="94"/>
        <end position="118"/>
    </location>
</feature>
<evidence type="ECO:0000256" key="3">
    <source>
        <dbReference type="ARBA" id="ARBA00022475"/>
    </source>
</evidence>
<evidence type="ECO:0000256" key="2">
    <source>
        <dbReference type="ARBA" id="ARBA00010823"/>
    </source>
</evidence>
<dbReference type="EMBL" id="JBBUTI010000006">
    <property type="protein sequence ID" value="MEK8046872.1"/>
    <property type="molecule type" value="Genomic_DNA"/>
</dbReference>
<comment type="similarity">
    <text evidence="2">Belongs to the fatty acid desaturase type 1 family. AlkB subfamily.</text>
</comment>
<gene>
    <name evidence="14" type="ORF">AACH00_10965</name>
</gene>
<dbReference type="Proteomes" id="UP001379945">
    <property type="component" value="Unassembled WGS sequence"/>
</dbReference>
<evidence type="ECO:0000256" key="9">
    <source>
        <dbReference type="ARBA" id="ARBA00023004"/>
    </source>
</evidence>
<evidence type="ECO:0000256" key="10">
    <source>
        <dbReference type="ARBA" id="ARBA00023033"/>
    </source>
</evidence>
<evidence type="ECO:0000256" key="1">
    <source>
        <dbReference type="ARBA" id="ARBA00004429"/>
    </source>
</evidence>
<dbReference type="PANTHER" id="PTHR38674:SF1">
    <property type="entry name" value="ALKANE 1-MONOOXYGENASE 1"/>
    <property type="match status" value="1"/>
</dbReference>
<sequence length="400" mass="44592">MHAHPATLPRPQLPGEAPPAWRDSKRLGWLFSVVGPAGAAIGPVAHSLGATSQVWFLLPLLFFYGVVPLADAWLGEDTSNPPEAQVPALEADGYYRAILYAVVPVLWLTVLGNCLFLALNPLPWTSWLATVLSTGAVLGFGLNLGHELGHKRDWLARKVALFTTALGGYGHFSIEHNRGHHRHVSTPEDPASSRLGESIWTFVWREIPGAFLRACRLEADRLHRQGLPAWHHSNEILQAGCVTLLVHGCLLAVGGWPMVPVLLAVCFWGAFQLTSANYIEHYGLKRRMLANGRYEACQPHHSWNSNHVVSNLVVFHLQRHADHHAHPARSYQSLRDFPDLPRLPSGYFGMFLLAYVPPLWWRVMDHRVVAMSGGDVNRINFVPRKRAALMARWGLKESTN</sequence>
<feature type="transmembrane region" description="Helical" evidence="12">
    <location>
        <begin position="27"/>
        <end position="48"/>
    </location>
</feature>
<dbReference type="RefSeq" id="WP_341399166.1">
    <property type="nucleotide sequence ID" value="NZ_JBBUTI010000006.1"/>
</dbReference>
<evidence type="ECO:0000256" key="11">
    <source>
        <dbReference type="ARBA" id="ARBA00023136"/>
    </source>
</evidence>